<dbReference type="EnsemblProtists" id="Phyra81511">
    <property type="protein sequence ID" value="Phyra81511"/>
    <property type="gene ID" value="Phyra81511"/>
</dbReference>
<dbReference type="InterPro" id="IPR050653">
    <property type="entry name" value="Prot_Inhib_GrowthFact_Antg"/>
</dbReference>
<dbReference type="CDD" id="cd00104">
    <property type="entry name" value="KAZAL_FS"/>
    <property type="match status" value="1"/>
</dbReference>
<dbReference type="VEuPathDB" id="FungiDB:KRP23_12814"/>
<evidence type="ECO:0000259" key="5">
    <source>
        <dbReference type="PROSITE" id="PS51465"/>
    </source>
</evidence>
<dbReference type="InterPro" id="IPR002350">
    <property type="entry name" value="Kazal_dom"/>
</dbReference>
<dbReference type="HOGENOM" id="CLU_1317729_0_0_1"/>
<feature type="domain" description="Kazal-like" evidence="5">
    <location>
        <begin position="24"/>
        <end position="75"/>
    </location>
</feature>
<keyword evidence="4" id="KW-0732">Signal</keyword>
<dbReference type="EMBL" id="DS566057">
    <property type="status" value="NOT_ANNOTATED_CDS"/>
    <property type="molecule type" value="Genomic_DNA"/>
</dbReference>
<feature type="chain" id="PRO_5003587848" description="Kazal-like domain-containing protein" evidence="4">
    <location>
        <begin position="25"/>
        <end position="209"/>
    </location>
</feature>
<proteinExistence type="predicted"/>
<dbReference type="VEuPathDB" id="FungiDB:KRP22_3817"/>
<reference evidence="7" key="1">
    <citation type="journal article" date="2006" name="Science">
        <title>Phytophthora genome sequences uncover evolutionary origins and mechanisms of pathogenesis.</title>
        <authorList>
            <person name="Tyler B.M."/>
            <person name="Tripathy S."/>
            <person name="Zhang X."/>
            <person name="Dehal P."/>
            <person name="Jiang R.H."/>
            <person name="Aerts A."/>
            <person name="Arredondo F.D."/>
            <person name="Baxter L."/>
            <person name="Bensasson D."/>
            <person name="Beynon J.L."/>
            <person name="Chapman J."/>
            <person name="Damasceno C.M."/>
            <person name="Dorrance A.E."/>
            <person name="Dou D."/>
            <person name="Dickerman A.W."/>
            <person name="Dubchak I.L."/>
            <person name="Garbelotto M."/>
            <person name="Gijzen M."/>
            <person name="Gordon S.G."/>
            <person name="Govers F."/>
            <person name="Grunwald N.J."/>
            <person name="Huang W."/>
            <person name="Ivors K.L."/>
            <person name="Jones R.W."/>
            <person name="Kamoun S."/>
            <person name="Krampis K."/>
            <person name="Lamour K.H."/>
            <person name="Lee M.K."/>
            <person name="McDonald W.H."/>
            <person name="Medina M."/>
            <person name="Meijer H.J."/>
            <person name="Nordberg E.K."/>
            <person name="Maclean D.J."/>
            <person name="Ospina-Giraldo M.D."/>
            <person name="Morris P.F."/>
            <person name="Phuntumart V."/>
            <person name="Putnam N.H."/>
            <person name="Rash S."/>
            <person name="Rose J.K."/>
            <person name="Sakihama Y."/>
            <person name="Salamov A.A."/>
            <person name="Savidor A."/>
            <person name="Scheuring C.F."/>
            <person name="Smith B.M."/>
            <person name="Sobral B.W."/>
            <person name="Terry A."/>
            <person name="Torto-Alalibo T.A."/>
            <person name="Win J."/>
            <person name="Xu Z."/>
            <person name="Zhang H."/>
            <person name="Grigoriev I.V."/>
            <person name="Rokhsar D.S."/>
            <person name="Boore J.L."/>
        </authorList>
    </citation>
    <scope>NUCLEOTIDE SEQUENCE [LARGE SCALE GENOMIC DNA]</scope>
    <source>
        <strain evidence="7">Pr102</strain>
    </source>
</reference>
<dbReference type="InterPro" id="IPR036058">
    <property type="entry name" value="Kazal_dom_sf"/>
</dbReference>
<keyword evidence="1" id="KW-0646">Protease inhibitor</keyword>
<keyword evidence="2" id="KW-0722">Serine protease inhibitor</keyword>
<feature type="signal peptide" evidence="4">
    <location>
        <begin position="1"/>
        <end position="24"/>
    </location>
</feature>
<name>H3GVT3_PHYRM</name>
<reference evidence="6" key="2">
    <citation type="submission" date="2015-06" db="UniProtKB">
        <authorList>
            <consortium name="EnsemblProtists"/>
        </authorList>
    </citation>
    <scope>IDENTIFICATION</scope>
    <source>
        <strain evidence="6">Pr102</strain>
    </source>
</reference>
<organism evidence="6 7">
    <name type="scientific">Phytophthora ramorum</name>
    <name type="common">Sudden oak death agent</name>
    <dbReference type="NCBI Taxonomy" id="164328"/>
    <lineage>
        <taxon>Eukaryota</taxon>
        <taxon>Sar</taxon>
        <taxon>Stramenopiles</taxon>
        <taxon>Oomycota</taxon>
        <taxon>Peronosporomycetes</taxon>
        <taxon>Peronosporales</taxon>
        <taxon>Peronosporaceae</taxon>
        <taxon>Phytophthora</taxon>
    </lineage>
</organism>
<dbReference type="STRING" id="164328.H3GVT3"/>
<evidence type="ECO:0000313" key="6">
    <source>
        <dbReference type="EnsemblProtists" id="Phyra81511"/>
    </source>
</evidence>
<evidence type="ECO:0000313" key="7">
    <source>
        <dbReference type="Proteomes" id="UP000005238"/>
    </source>
</evidence>
<dbReference type="eggNOG" id="ENOG502RG7A">
    <property type="taxonomic scope" value="Eukaryota"/>
</dbReference>
<evidence type="ECO:0000256" key="1">
    <source>
        <dbReference type="ARBA" id="ARBA00022690"/>
    </source>
</evidence>
<keyword evidence="7" id="KW-1185">Reference proteome</keyword>
<feature type="domain" description="Kazal-like" evidence="5">
    <location>
        <begin position="93"/>
        <end position="145"/>
    </location>
</feature>
<dbReference type="Pfam" id="PF07648">
    <property type="entry name" value="Kazal_2"/>
    <property type="match status" value="2"/>
</dbReference>
<keyword evidence="3" id="KW-1015">Disulfide bond</keyword>
<dbReference type="GO" id="GO:0005576">
    <property type="term" value="C:extracellular region"/>
    <property type="evidence" value="ECO:0000318"/>
    <property type="project" value="GO_Central"/>
</dbReference>
<dbReference type="AlphaFoldDB" id="H3GVT3"/>
<dbReference type="InParanoid" id="H3GVT3"/>
<accession>H3GVT3</accession>
<dbReference type="PANTHER" id="PTHR10913:SF45">
    <property type="entry name" value="FOLLISTATIN, ISOFORM A-RELATED"/>
    <property type="match status" value="1"/>
</dbReference>
<sequence length="209" mass="22464">MPLRSAMMLTMLLLLHGLLPSVEGTTSSLCDSSCADEDSPVCGTNGVTYRNFCFYMNAACNNKTLSLAVTDACPGYVAEVTNRPRLAGTTSSSSSMYSCNNTCNKDLSPVCASDGQTYTNPCEFNAARCHADGNLWVLDYKPCSQIVTSRRTCGGKRCTGSQQCMMELESETKFCADTCTGVTCTKDKVCALRRSTCDSKRCPPQAVCS</sequence>
<evidence type="ECO:0000256" key="2">
    <source>
        <dbReference type="ARBA" id="ARBA00022900"/>
    </source>
</evidence>
<evidence type="ECO:0000256" key="3">
    <source>
        <dbReference type="ARBA" id="ARBA00023157"/>
    </source>
</evidence>
<evidence type="ECO:0000256" key="4">
    <source>
        <dbReference type="SAM" id="SignalP"/>
    </source>
</evidence>
<dbReference type="Gene3D" id="3.30.60.30">
    <property type="match status" value="2"/>
</dbReference>
<protein>
    <recommendedName>
        <fullName evidence="5">Kazal-like domain-containing protein</fullName>
    </recommendedName>
</protein>
<dbReference type="SMART" id="SM00280">
    <property type="entry name" value="KAZAL"/>
    <property type="match status" value="2"/>
</dbReference>
<dbReference type="Proteomes" id="UP000005238">
    <property type="component" value="Unassembled WGS sequence"/>
</dbReference>
<dbReference type="PROSITE" id="PS51465">
    <property type="entry name" value="KAZAL_2"/>
    <property type="match status" value="2"/>
</dbReference>
<dbReference type="PANTHER" id="PTHR10913">
    <property type="entry name" value="FOLLISTATIN-RELATED"/>
    <property type="match status" value="1"/>
</dbReference>
<dbReference type="SUPFAM" id="SSF100895">
    <property type="entry name" value="Kazal-type serine protease inhibitors"/>
    <property type="match status" value="2"/>
</dbReference>